<accession>A0A833ZX51</accession>
<evidence type="ECO:0000313" key="1">
    <source>
        <dbReference type="EMBL" id="KAF6104178.1"/>
    </source>
</evidence>
<reference evidence="1 2" key="1">
    <citation type="journal article" date="2020" name="Nature">
        <title>Six reference-quality genomes reveal evolution of bat adaptations.</title>
        <authorList>
            <person name="Jebb D."/>
            <person name="Huang Z."/>
            <person name="Pippel M."/>
            <person name="Hughes G.M."/>
            <person name="Lavrichenko K."/>
            <person name="Devanna P."/>
            <person name="Winkler S."/>
            <person name="Jermiin L.S."/>
            <person name="Skirmuntt E.C."/>
            <person name="Katzourakis A."/>
            <person name="Burkitt-Gray L."/>
            <person name="Ray D.A."/>
            <person name="Sullivan K.A.M."/>
            <person name="Roscito J.G."/>
            <person name="Kirilenko B.M."/>
            <person name="Davalos L.M."/>
            <person name="Corthals A.P."/>
            <person name="Power M.L."/>
            <person name="Jones G."/>
            <person name="Ransome R.D."/>
            <person name="Dechmann D.K.N."/>
            <person name="Locatelli A.G."/>
            <person name="Puechmaille S.J."/>
            <person name="Fedrigo O."/>
            <person name="Jarvis E.D."/>
            <person name="Hiller M."/>
            <person name="Vernes S.C."/>
            <person name="Myers E.W."/>
            <person name="Teeling E.C."/>
        </authorList>
    </citation>
    <scope>NUCLEOTIDE SEQUENCE [LARGE SCALE GENOMIC DNA]</scope>
    <source>
        <strain evidence="1">Bat1K_MPI-CBG_1</strain>
    </source>
</reference>
<dbReference type="Proteomes" id="UP000664940">
    <property type="component" value="Unassembled WGS sequence"/>
</dbReference>
<protein>
    <submittedName>
        <fullName evidence="1">Uncharacterized protein</fullName>
    </submittedName>
</protein>
<evidence type="ECO:0000313" key="2">
    <source>
        <dbReference type="Proteomes" id="UP000664940"/>
    </source>
</evidence>
<gene>
    <name evidence="1" type="ORF">HJG60_011196</name>
</gene>
<sequence>MAVFISSRNKKCKEWINLHFHLILSVKLWPSHLLLLLPHDIILLSETFLEAGHISLASQISGCCTWKKQDCNQQTCPPISPESGVQGLSHSPWPLSPASSLGFLAQGWPATLPTLGRRVPKRGTLTSQLGSHTSLTLRHTFFPTVNISGNRMCPPIPDGLELYEYLAVVFLS</sequence>
<dbReference type="EMBL" id="JABVXQ010000006">
    <property type="protein sequence ID" value="KAF6104178.1"/>
    <property type="molecule type" value="Genomic_DNA"/>
</dbReference>
<comment type="caution">
    <text evidence="1">The sequence shown here is derived from an EMBL/GenBank/DDBJ whole genome shotgun (WGS) entry which is preliminary data.</text>
</comment>
<proteinExistence type="predicted"/>
<dbReference type="AlphaFoldDB" id="A0A833ZX51"/>
<name>A0A833ZX51_9CHIR</name>
<organism evidence="1 2">
    <name type="scientific">Phyllostomus discolor</name>
    <name type="common">pale spear-nosed bat</name>
    <dbReference type="NCBI Taxonomy" id="89673"/>
    <lineage>
        <taxon>Eukaryota</taxon>
        <taxon>Metazoa</taxon>
        <taxon>Chordata</taxon>
        <taxon>Craniata</taxon>
        <taxon>Vertebrata</taxon>
        <taxon>Euteleostomi</taxon>
        <taxon>Mammalia</taxon>
        <taxon>Eutheria</taxon>
        <taxon>Laurasiatheria</taxon>
        <taxon>Chiroptera</taxon>
        <taxon>Yangochiroptera</taxon>
        <taxon>Phyllostomidae</taxon>
        <taxon>Phyllostominae</taxon>
        <taxon>Phyllostomus</taxon>
    </lineage>
</organism>